<dbReference type="Gene3D" id="1.25.40.290">
    <property type="entry name" value="ARM repeat domains"/>
    <property type="match status" value="1"/>
</dbReference>
<accession>A0A318S300</accession>
<dbReference type="SUPFAM" id="SSF48371">
    <property type="entry name" value="ARM repeat"/>
    <property type="match status" value="1"/>
</dbReference>
<name>A0A318S300_WILLI</name>
<dbReference type="InterPro" id="IPR016024">
    <property type="entry name" value="ARM-type_fold"/>
</dbReference>
<evidence type="ECO:0000313" key="1">
    <source>
        <dbReference type="EMBL" id="PYE18007.1"/>
    </source>
</evidence>
<dbReference type="EMBL" id="QJSP01000005">
    <property type="protein sequence ID" value="PYE18007.1"/>
    <property type="molecule type" value="Genomic_DNA"/>
</dbReference>
<reference evidence="1 2" key="1">
    <citation type="submission" date="2018-06" db="EMBL/GenBank/DDBJ databases">
        <title>Genomic Encyclopedia of Type Strains, Phase IV (KMG-IV): sequencing the most valuable type-strain genomes for metagenomic binning, comparative biology and taxonomic classification.</title>
        <authorList>
            <person name="Goeker M."/>
        </authorList>
    </citation>
    <scope>NUCLEOTIDE SEQUENCE [LARGE SCALE GENOMIC DNA]</scope>
    <source>
        <strain evidence="1 2">DSM 45521</strain>
    </source>
</reference>
<proteinExistence type="predicted"/>
<dbReference type="Proteomes" id="UP000247591">
    <property type="component" value="Unassembled WGS sequence"/>
</dbReference>
<protein>
    <submittedName>
        <fullName evidence="1">3-methyladenine DNA glycosylase AlkC</fullName>
    </submittedName>
</protein>
<dbReference type="RefSeq" id="WP_110469381.1">
    <property type="nucleotide sequence ID" value="NZ_QJSP01000005.1"/>
</dbReference>
<dbReference type="Pfam" id="PF08713">
    <property type="entry name" value="DNA_alkylation"/>
    <property type="match status" value="1"/>
</dbReference>
<organism evidence="1 2">
    <name type="scientific">Williamsia limnetica</name>
    <dbReference type="NCBI Taxonomy" id="882452"/>
    <lineage>
        <taxon>Bacteria</taxon>
        <taxon>Bacillati</taxon>
        <taxon>Actinomycetota</taxon>
        <taxon>Actinomycetes</taxon>
        <taxon>Mycobacteriales</taxon>
        <taxon>Nocardiaceae</taxon>
        <taxon>Williamsia</taxon>
    </lineage>
</organism>
<sequence length="363" mass="39420">MPFADELLGAPAVKALAACLTVAGQRCTATKRSAKVFDGMALKERSDLVRDALLEDLPDEYGEFVAAINALVTQPECSGWMVWPITEAVAARAAGAGSAKAFDTGLGLLRKLTPRLTAEFALRTMLLADLDRTLAAARRWTTAKDEHVRRLASEGTRHYLPWARRVPGLLTRPDATLPIIDALYRDPSDYVRRSVANHLNDLSRQHPDLVVDTATRWLAEPDANTDRLVRHALRTLIKRGDANALALLGFAAPTGVSVVELRVDDTVSVGEKLGISATLLNSSDEPVKVVVDYSVGFRKANGTVAHKVFKLAAKTVGPGERVDIAKTHSFAPITTRRYYPGGHELAVQVNGLRMGLVSFELLE</sequence>
<dbReference type="InterPro" id="IPR014825">
    <property type="entry name" value="DNA_alkylation"/>
</dbReference>
<keyword evidence="2" id="KW-1185">Reference proteome</keyword>
<dbReference type="OrthoDB" id="9797162at2"/>
<comment type="caution">
    <text evidence="1">The sequence shown here is derived from an EMBL/GenBank/DDBJ whole genome shotgun (WGS) entry which is preliminary data.</text>
</comment>
<dbReference type="AlphaFoldDB" id="A0A318S300"/>
<evidence type="ECO:0000313" key="2">
    <source>
        <dbReference type="Proteomes" id="UP000247591"/>
    </source>
</evidence>
<gene>
    <name evidence="1" type="ORF">DFR67_105152</name>
</gene>